<dbReference type="SMART" id="SM00463">
    <property type="entry name" value="SMR"/>
    <property type="match status" value="1"/>
</dbReference>
<dbReference type="PROSITE" id="PS50828">
    <property type="entry name" value="SMR"/>
    <property type="match status" value="1"/>
</dbReference>
<dbReference type="RefSeq" id="WP_425547912.1">
    <property type="nucleotide sequence ID" value="NZ_BAAAZE010000005.1"/>
</dbReference>
<gene>
    <name evidence="2" type="ORF">GCM10022212_10870</name>
</gene>
<comment type="caution">
    <text evidence="2">The sequence shown here is derived from an EMBL/GenBank/DDBJ whole genome shotgun (WGS) entry which is preliminary data.</text>
</comment>
<dbReference type="Pfam" id="PF01713">
    <property type="entry name" value="Smr"/>
    <property type="match status" value="1"/>
</dbReference>
<keyword evidence="3" id="KW-1185">Reference proteome</keyword>
<accession>A0ABP7SW47</accession>
<dbReference type="EMBL" id="BAAAZE010000005">
    <property type="protein sequence ID" value="GAA4017215.1"/>
    <property type="molecule type" value="Genomic_DNA"/>
</dbReference>
<evidence type="ECO:0000313" key="2">
    <source>
        <dbReference type="EMBL" id="GAA4017215.1"/>
    </source>
</evidence>
<dbReference type="InterPro" id="IPR002625">
    <property type="entry name" value="Smr_dom"/>
</dbReference>
<dbReference type="PANTHER" id="PTHR35562">
    <property type="entry name" value="DNA ENDONUCLEASE SMRA-RELATED"/>
    <property type="match status" value="1"/>
</dbReference>
<reference evidence="3" key="1">
    <citation type="journal article" date="2019" name="Int. J. Syst. Evol. Microbiol.">
        <title>The Global Catalogue of Microorganisms (GCM) 10K type strain sequencing project: providing services to taxonomists for standard genome sequencing and annotation.</title>
        <authorList>
            <consortium name="The Broad Institute Genomics Platform"/>
            <consortium name="The Broad Institute Genome Sequencing Center for Infectious Disease"/>
            <person name="Wu L."/>
            <person name="Ma J."/>
        </authorList>
    </citation>
    <scope>NUCLEOTIDE SEQUENCE [LARGE SCALE GENOMIC DNA]</scope>
    <source>
        <strain evidence="3">JCM 16673</strain>
    </source>
</reference>
<evidence type="ECO:0000313" key="3">
    <source>
        <dbReference type="Proteomes" id="UP001501353"/>
    </source>
</evidence>
<dbReference type="Proteomes" id="UP001501353">
    <property type="component" value="Unassembled WGS sequence"/>
</dbReference>
<dbReference type="SUPFAM" id="SSF160443">
    <property type="entry name" value="SMR domain-like"/>
    <property type="match status" value="1"/>
</dbReference>
<sequence length="224" mass="24617">MLIYNFAECSMPAPLKDFAALTKLRQELKAQQEAKAIADIERARRAQLAAIEADLFRHSIGRVAPLVSTNKADLQPPRPDPIARQHLADEQAALAESLSDDFSVESLLETDAALSFARSSIGADTVRKLRRGHWAIQSQLDLHGMRTDEAREALSEYLRSVGRRGLRCVRIIHGKGLGSINKEPVLKGKVRNWLVQKEEVIAFCQAKASDGGSGALVVLLKSQT</sequence>
<dbReference type="InterPro" id="IPR036063">
    <property type="entry name" value="Smr_dom_sf"/>
</dbReference>
<dbReference type="PANTHER" id="PTHR35562:SF2">
    <property type="entry name" value="DNA ENDONUCLEASE SMRA-RELATED"/>
    <property type="match status" value="1"/>
</dbReference>
<evidence type="ECO:0000259" key="1">
    <source>
        <dbReference type="PROSITE" id="PS50828"/>
    </source>
</evidence>
<dbReference type="Gene3D" id="3.30.1370.110">
    <property type="match status" value="1"/>
</dbReference>
<protein>
    <submittedName>
        <fullName evidence="2">Smr/MutS family protein</fullName>
    </submittedName>
</protein>
<proteinExistence type="predicted"/>
<name>A0ABP7SW47_9BURK</name>
<organism evidence="2 3">
    <name type="scientific">Actimicrobium antarcticum</name>
    <dbReference type="NCBI Taxonomy" id="1051899"/>
    <lineage>
        <taxon>Bacteria</taxon>
        <taxon>Pseudomonadati</taxon>
        <taxon>Pseudomonadota</taxon>
        <taxon>Betaproteobacteria</taxon>
        <taxon>Burkholderiales</taxon>
        <taxon>Oxalobacteraceae</taxon>
        <taxon>Actimicrobium</taxon>
    </lineage>
</organism>
<feature type="domain" description="Smr" evidence="1">
    <location>
        <begin position="140"/>
        <end position="221"/>
    </location>
</feature>